<evidence type="ECO:0000256" key="6">
    <source>
        <dbReference type="ARBA" id="ARBA00022989"/>
    </source>
</evidence>
<evidence type="ECO:0000313" key="10">
    <source>
        <dbReference type="EMBL" id="SOD79503.1"/>
    </source>
</evidence>
<dbReference type="PANTHER" id="PTHR33908:SF11">
    <property type="entry name" value="MEMBRANE PROTEIN"/>
    <property type="match status" value="1"/>
</dbReference>
<feature type="transmembrane region" description="Helical" evidence="8">
    <location>
        <begin position="103"/>
        <end position="121"/>
    </location>
</feature>
<dbReference type="Pfam" id="PF13231">
    <property type="entry name" value="PMT_2"/>
    <property type="match status" value="1"/>
</dbReference>
<dbReference type="GO" id="GO:0009103">
    <property type="term" value="P:lipopolysaccharide biosynthetic process"/>
    <property type="evidence" value="ECO:0007669"/>
    <property type="project" value="UniProtKB-ARBA"/>
</dbReference>
<dbReference type="AlphaFoldDB" id="A0A286F8I7"/>
<feature type="transmembrane region" description="Helical" evidence="8">
    <location>
        <begin position="447"/>
        <end position="467"/>
    </location>
</feature>
<evidence type="ECO:0000256" key="5">
    <source>
        <dbReference type="ARBA" id="ARBA00022692"/>
    </source>
</evidence>
<evidence type="ECO:0000256" key="8">
    <source>
        <dbReference type="SAM" id="Phobius"/>
    </source>
</evidence>
<dbReference type="Proteomes" id="UP000219452">
    <property type="component" value="Unassembled WGS sequence"/>
</dbReference>
<keyword evidence="6 8" id="KW-1133">Transmembrane helix</keyword>
<feature type="transmembrane region" description="Helical" evidence="8">
    <location>
        <begin position="62"/>
        <end position="82"/>
    </location>
</feature>
<feature type="transmembrane region" description="Helical" evidence="8">
    <location>
        <begin position="256"/>
        <end position="285"/>
    </location>
</feature>
<protein>
    <submittedName>
        <fullName evidence="10">Dolichyl-phosphate-mannose-protein mannosyltransferase</fullName>
    </submittedName>
</protein>
<evidence type="ECO:0000256" key="4">
    <source>
        <dbReference type="ARBA" id="ARBA00022679"/>
    </source>
</evidence>
<feature type="transmembrane region" description="Helical" evidence="8">
    <location>
        <begin position="305"/>
        <end position="324"/>
    </location>
</feature>
<evidence type="ECO:0000259" key="9">
    <source>
        <dbReference type="Pfam" id="PF13231"/>
    </source>
</evidence>
<sequence>MYILLVLWSIGSLWFGQYLQRLRHAQSAPIRYSFIDSLLVNTLVIIFLTEIASSLRELNETVMTLAWVGVAVCCTGWAVFQYNLGEGPIRPRLSALSTVEKRLLWVVGIISCLTLLTAFVYPPNNFDSLTYHMGRIGHWLQQQSVEPFATHIERQLYQPPLAEWIIMHTMLLSHSDLWANSVQWLATAGCLVGVSLLSHQLGGSRAIQIATVFMAVTIPMVILQSSSTQNDLVVSFYLIVVALYLLRYYQEKRVGNLIWVGLALGAALLTKGTAYLYCAPLLFSWGVLELRQLWLANTGWQVRMYAVYKLGLRILLMAILSIGLNAGHYSRNLRVYGHPLTDPQTENVYVNQYHSAGMMVSNISRNLALHFGFPGVNWVAQRTVEKLHQWIHVAVSDSRTTFPGSSFRIPSLSNNEDNASSFIHFLWLTGSVIWLIRRKKIPNRTQYLLLAGLLACTFGLFCAYLRWQPWHSRLHTTLFLMASPIGAIWLVHVIEKGVRWPLALFLGSATAFVMTNPIRPLITLPPLTYPVSFLDGRAINYFVNERHLYSKFDQITTMLNQQHQDSLTVGLILNENDFDYMWYQQVRRPARFYHIRVTTSSQSLDPQPAVNYVISMQWGKDTLHYGGRVYRRLQPRGEKVVLFALQKGSGYTKKGIPAIAARPSIEAKL</sequence>
<dbReference type="PANTHER" id="PTHR33908">
    <property type="entry name" value="MANNOSYLTRANSFERASE YKCB-RELATED"/>
    <property type="match status" value="1"/>
</dbReference>
<keyword evidence="5 8" id="KW-0812">Transmembrane</keyword>
<feature type="transmembrane region" description="Helical" evidence="8">
    <location>
        <begin position="232"/>
        <end position="249"/>
    </location>
</feature>
<dbReference type="RefSeq" id="WP_097124648.1">
    <property type="nucleotide sequence ID" value="NZ_OCNH01000001.1"/>
</dbReference>
<feature type="domain" description="Glycosyltransferase RgtA/B/C/D-like" evidence="9">
    <location>
        <begin position="158"/>
        <end position="300"/>
    </location>
</feature>
<gene>
    <name evidence="10" type="ORF">SAMN06269250_0981</name>
</gene>
<keyword evidence="3 10" id="KW-0328">Glycosyltransferase</keyword>
<accession>A0A286F8I7</accession>
<evidence type="ECO:0000256" key="7">
    <source>
        <dbReference type="ARBA" id="ARBA00023136"/>
    </source>
</evidence>
<dbReference type="InterPro" id="IPR050297">
    <property type="entry name" value="LipidA_mod_glycosyltrf_83"/>
</dbReference>
<dbReference type="InterPro" id="IPR038731">
    <property type="entry name" value="RgtA/B/C-like"/>
</dbReference>
<feature type="transmembrane region" description="Helical" evidence="8">
    <location>
        <begin position="177"/>
        <end position="197"/>
    </location>
</feature>
<evidence type="ECO:0000256" key="1">
    <source>
        <dbReference type="ARBA" id="ARBA00004651"/>
    </source>
</evidence>
<feature type="transmembrane region" description="Helical" evidence="8">
    <location>
        <begin position="500"/>
        <end position="518"/>
    </location>
</feature>
<dbReference type="GO" id="GO:0005886">
    <property type="term" value="C:plasma membrane"/>
    <property type="evidence" value="ECO:0007669"/>
    <property type="project" value="UniProtKB-SubCell"/>
</dbReference>
<feature type="transmembrane region" description="Helical" evidence="8">
    <location>
        <begin position="209"/>
        <end position="226"/>
    </location>
</feature>
<dbReference type="OrthoDB" id="9764517at2"/>
<feature type="transmembrane region" description="Helical" evidence="8">
    <location>
        <begin position="473"/>
        <end position="493"/>
    </location>
</feature>
<comment type="subcellular location">
    <subcellularLocation>
        <location evidence="1">Cell membrane</location>
        <topology evidence="1">Multi-pass membrane protein</topology>
    </subcellularLocation>
</comment>
<reference evidence="11" key="1">
    <citation type="submission" date="2017-09" db="EMBL/GenBank/DDBJ databases">
        <authorList>
            <person name="Varghese N."/>
            <person name="Submissions S."/>
        </authorList>
    </citation>
    <scope>NUCLEOTIDE SEQUENCE [LARGE SCALE GENOMIC DNA]</scope>
    <source>
        <strain evidence="11">DSM 29961</strain>
    </source>
</reference>
<dbReference type="EMBL" id="OCNH01000001">
    <property type="protein sequence ID" value="SOD79503.1"/>
    <property type="molecule type" value="Genomic_DNA"/>
</dbReference>
<keyword evidence="11" id="KW-1185">Reference proteome</keyword>
<proteinExistence type="predicted"/>
<evidence type="ECO:0000256" key="2">
    <source>
        <dbReference type="ARBA" id="ARBA00022475"/>
    </source>
</evidence>
<evidence type="ECO:0000256" key="3">
    <source>
        <dbReference type="ARBA" id="ARBA00022676"/>
    </source>
</evidence>
<name>A0A286F8I7_9BACT</name>
<dbReference type="GO" id="GO:0016763">
    <property type="term" value="F:pentosyltransferase activity"/>
    <property type="evidence" value="ECO:0007669"/>
    <property type="project" value="TreeGrafter"/>
</dbReference>
<keyword evidence="4 10" id="KW-0808">Transferase</keyword>
<evidence type="ECO:0000313" key="11">
    <source>
        <dbReference type="Proteomes" id="UP000219452"/>
    </source>
</evidence>
<keyword evidence="7 8" id="KW-0472">Membrane</keyword>
<organism evidence="10 11">
    <name type="scientific">Spirosoma fluviale</name>
    <dbReference type="NCBI Taxonomy" id="1597977"/>
    <lineage>
        <taxon>Bacteria</taxon>
        <taxon>Pseudomonadati</taxon>
        <taxon>Bacteroidota</taxon>
        <taxon>Cytophagia</taxon>
        <taxon>Cytophagales</taxon>
        <taxon>Cytophagaceae</taxon>
        <taxon>Spirosoma</taxon>
    </lineage>
</organism>
<keyword evidence="2" id="KW-1003">Cell membrane</keyword>